<dbReference type="Pfam" id="PF04082">
    <property type="entry name" value="Fungal_trans"/>
    <property type="match status" value="1"/>
</dbReference>
<dbReference type="InterPro" id="IPR052761">
    <property type="entry name" value="Fungal_Detox/Toxin_TFs"/>
</dbReference>
<proteinExistence type="predicted"/>
<dbReference type="GeneID" id="70227558"/>
<dbReference type="GO" id="GO:0016787">
    <property type="term" value="F:hydrolase activity"/>
    <property type="evidence" value="ECO:0007669"/>
    <property type="project" value="InterPro"/>
</dbReference>
<protein>
    <recommendedName>
        <fullName evidence="4">Xylanolytic transcriptional activator regulatory domain-containing protein</fullName>
    </recommendedName>
</protein>
<keyword evidence="3" id="KW-0472">Membrane</keyword>
<gene>
    <name evidence="5" type="ORF">BKA55DRAFT_661908</name>
</gene>
<evidence type="ECO:0000313" key="6">
    <source>
        <dbReference type="Proteomes" id="UP000720189"/>
    </source>
</evidence>
<dbReference type="GO" id="GO:0008270">
    <property type="term" value="F:zinc ion binding"/>
    <property type="evidence" value="ECO:0007669"/>
    <property type="project" value="InterPro"/>
</dbReference>
<keyword evidence="3" id="KW-0812">Transmembrane</keyword>
<dbReference type="RefSeq" id="XP_046051904.1">
    <property type="nucleotide sequence ID" value="XM_046197604.1"/>
</dbReference>
<feature type="domain" description="Xylanolytic transcriptional activator regulatory" evidence="4">
    <location>
        <begin position="167"/>
        <end position="239"/>
    </location>
</feature>
<dbReference type="InterPro" id="IPR036514">
    <property type="entry name" value="SGNH_hydro_sf"/>
</dbReference>
<dbReference type="GO" id="GO:0006351">
    <property type="term" value="P:DNA-templated transcription"/>
    <property type="evidence" value="ECO:0007669"/>
    <property type="project" value="InterPro"/>
</dbReference>
<dbReference type="SUPFAM" id="SSF52266">
    <property type="entry name" value="SGNH hydrolase"/>
    <property type="match status" value="1"/>
</dbReference>
<dbReference type="InterPro" id="IPR013830">
    <property type="entry name" value="SGNH_hydro"/>
</dbReference>
<dbReference type="Pfam" id="PF13472">
    <property type="entry name" value="Lipase_GDSL_2"/>
    <property type="match status" value="1"/>
</dbReference>
<dbReference type="CDD" id="cd12148">
    <property type="entry name" value="fungal_TF_MHR"/>
    <property type="match status" value="1"/>
</dbReference>
<dbReference type="CDD" id="cd01821">
    <property type="entry name" value="Rhamnogalacturan_acetylesterase_like"/>
    <property type="match status" value="1"/>
</dbReference>
<dbReference type="PANTHER" id="PTHR47425">
    <property type="entry name" value="FARB-RELATED"/>
    <property type="match status" value="1"/>
</dbReference>
<name>A0A9P9KJB3_FUSRE</name>
<evidence type="ECO:0000256" key="3">
    <source>
        <dbReference type="SAM" id="Phobius"/>
    </source>
</evidence>
<comment type="caution">
    <text evidence="5">The sequence shown here is derived from an EMBL/GenBank/DDBJ whole genome shotgun (WGS) entry which is preliminary data.</text>
</comment>
<feature type="transmembrane region" description="Helical" evidence="3">
    <location>
        <begin position="93"/>
        <end position="114"/>
    </location>
</feature>
<evidence type="ECO:0000256" key="2">
    <source>
        <dbReference type="SAM" id="MobiDB-lite"/>
    </source>
</evidence>
<dbReference type="InterPro" id="IPR007219">
    <property type="entry name" value="XnlR_reg_dom"/>
</dbReference>
<dbReference type="OrthoDB" id="5041285at2759"/>
<dbReference type="SMART" id="SM00906">
    <property type="entry name" value="Fungal_trans"/>
    <property type="match status" value="1"/>
</dbReference>
<dbReference type="Gene3D" id="3.40.50.1110">
    <property type="entry name" value="SGNH hydrolase"/>
    <property type="match status" value="1"/>
</dbReference>
<dbReference type="Proteomes" id="UP000720189">
    <property type="component" value="Unassembled WGS sequence"/>
</dbReference>
<evidence type="ECO:0000313" key="5">
    <source>
        <dbReference type="EMBL" id="KAH7259196.1"/>
    </source>
</evidence>
<dbReference type="PANTHER" id="PTHR47425:SF2">
    <property type="entry name" value="FARB-RELATED"/>
    <property type="match status" value="1"/>
</dbReference>
<sequence length="900" mass="100514">MSKPRPSAAYSQSEVLYTTQPFLVLPDLRVLNEQDVDFLELNRCFHLPVRTVQEEFINQYFLYLHPYYPLVDEKEFWDMYMGRERSDGKRKSMSLLVFQAMLFAASAFVSPVVLKNAGYTSVKMARNIFYRRAKLLFDLGVESDAFTKSQAALLLTFQFSALEPHAGSTWLAIAIQNAIVAQAHTFQAPGSSISRKKSNKRLWWSLFWRDRVLTLGLRKPLQITPSSFNVSLDPITPEDLVDEAENSAVYDSRTKRQLADIINHQCRLAVLLTETLSICYGPNAFDITYSLDNFEKTLSQIRTAKSNLADWKKEADIALHPFLSGTGAHRSTTLISSVVYIYAYAAQIALGNHEAMMIEQRQKGINVIDDAVLRNIGKDISYATTETTKLVGFIVQEGLTQHLPISAIAYIAYPLMLSSIDERIAPKDPESDEDQLLTRYHAQAMHLCSKRFEGAEDISRMITQIVQSTPIQLPLRPHSQPPGRRQSSGAEGALSPPSKSLTKYWDELFITRQYMRLRLSLDYALITGRPPTELDLPTSILHDVGIKRLAYGPIHSLSATTLYTPRKRRASESVAGLPRVIELDEKLSDDEGLTEHVEISNDLTATSTQLVQREGNSISSRPHFDYDAIWAANLFEEITDMRYTTTLVNCIIKMRLPFAALVLTVISSVQSSPVAKAEKPPRFFLIGDSTVAVDGGWGNGFLSYLNAPAKGDNRGVSGSTTVSWKSNGRWDTLIKGIGAAKAEFEPVVTIQFGHNDQKVMQLDEFHTNLVNIGNQIKAAGGTPIFITSLTRRTFQNGEVVQNLKEWAAETIAAAGDVGAQYLELNKASTDYVNAIGNENAQRYNWGEGDRTHLNPAGEIVFGRMVVDLLLEKREDFSSYFTPNKALSDKIAKGEFATGDE</sequence>
<dbReference type="InterPro" id="IPR037459">
    <property type="entry name" value="RhgT-like"/>
</dbReference>
<dbReference type="EMBL" id="JAGMUX010000005">
    <property type="protein sequence ID" value="KAH7259196.1"/>
    <property type="molecule type" value="Genomic_DNA"/>
</dbReference>
<evidence type="ECO:0000256" key="1">
    <source>
        <dbReference type="ARBA" id="ARBA00023242"/>
    </source>
</evidence>
<dbReference type="GO" id="GO:0003677">
    <property type="term" value="F:DNA binding"/>
    <property type="evidence" value="ECO:0007669"/>
    <property type="project" value="InterPro"/>
</dbReference>
<accession>A0A9P9KJB3</accession>
<dbReference type="AlphaFoldDB" id="A0A9P9KJB3"/>
<feature type="region of interest" description="Disordered" evidence="2">
    <location>
        <begin position="472"/>
        <end position="498"/>
    </location>
</feature>
<keyword evidence="6" id="KW-1185">Reference proteome</keyword>
<organism evidence="5 6">
    <name type="scientific">Fusarium redolens</name>
    <dbReference type="NCBI Taxonomy" id="48865"/>
    <lineage>
        <taxon>Eukaryota</taxon>
        <taxon>Fungi</taxon>
        <taxon>Dikarya</taxon>
        <taxon>Ascomycota</taxon>
        <taxon>Pezizomycotina</taxon>
        <taxon>Sordariomycetes</taxon>
        <taxon>Hypocreomycetidae</taxon>
        <taxon>Hypocreales</taxon>
        <taxon>Nectriaceae</taxon>
        <taxon>Fusarium</taxon>
        <taxon>Fusarium redolens species complex</taxon>
    </lineage>
</organism>
<evidence type="ECO:0000259" key="4">
    <source>
        <dbReference type="SMART" id="SM00906"/>
    </source>
</evidence>
<keyword evidence="3" id="KW-1133">Transmembrane helix</keyword>
<keyword evidence="1" id="KW-0539">Nucleus</keyword>
<reference evidence="5" key="1">
    <citation type="journal article" date="2021" name="Nat. Commun.">
        <title>Genetic determinants of endophytism in the Arabidopsis root mycobiome.</title>
        <authorList>
            <person name="Mesny F."/>
            <person name="Miyauchi S."/>
            <person name="Thiergart T."/>
            <person name="Pickel B."/>
            <person name="Atanasova L."/>
            <person name="Karlsson M."/>
            <person name="Huettel B."/>
            <person name="Barry K.W."/>
            <person name="Haridas S."/>
            <person name="Chen C."/>
            <person name="Bauer D."/>
            <person name="Andreopoulos W."/>
            <person name="Pangilinan J."/>
            <person name="LaButti K."/>
            <person name="Riley R."/>
            <person name="Lipzen A."/>
            <person name="Clum A."/>
            <person name="Drula E."/>
            <person name="Henrissat B."/>
            <person name="Kohler A."/>
            <person name="Grigoriev I.V."/>
            <person name="Martin F.M."/>
            <person name="Hacquard S."/>
        </authorList>
    </citation>
    <scope>NUCLEOTIDE SEQUENCE</scope>
    <source>
        <strain evidence="5">MPI-CAGE-AT-0023</strain>
    </source>
</reference>